<dbReference type="Proteomes" id="UP001215598">
    <property type="component" value="Unassembled WGS sequence"/>
</dbReference>
<sequence length="332" mass="37743">MECTTILPPELWLAILSSLYLPDLVSVSAASSSFQSLALPALQAQKILRARYRRLGHDHEYGTPWYPLLLTLLRNPAAAFYVEDLEVEHTVRHRVHEDEHTDTPWTVEPADALLIRQAVEEEHWIPEGEKEMFVERLLLVGDEDAMVTLMVLRMPNLRKLSLPTHCWGGLEFEYLMPIVAHIAQAAANNDGSEGKSDSTRADALALSRLEHYEGQVYNGYYGVDFESIAPLMALPSLRTLSTGWNHEEGFDWPASLPKSNLCEIVIEDGTVTRAAILLLARGIRGPCAIRQKWGFQRHSDTPEEDWDSLEIPFEDAEEVDWVLKFEKRSWQK</sequence>
<comment type="caution">
    <text evidence="2">The sequence shown here is derived from an EMBL/GenBank/DDBJ whole genome shotgun (WGS) entry which is preliminary data.</text>
</comment>
<name>A0AAD7ISC8_9AGAR</name>
<organism evidence="2 3">
    <name type="scientific">Mycena metata</name>
    <dbReference type="NCBI Taxonomy" id="1033252"/>
    <lineage>
        <taxon>Eukaryota</taxon>
        <taxon>Fungi</taxon>
        <taxon>Dikarya</taxon>
        <taxon>Basidiomycota</taxon>
        <taxon>Agaricomycotina</taxon>
        <taxon>Agaricomycetes</taxon>
        <taxon>Agaricomycetidae</taxon>
        <taxon>Agaricales</taxon>
        <taxon>Marasmiineae</taxon>
        <taxon>Mycenaceae</taxon>
        <taxon>Mycena</taxon>
    </lineage>
</organism>
<dbReference type="EMBL" id="JARKIB010000069">
    <property type="protein sequence ID" value="KAJ7749474.1"/>
    <property type="molecule type" value="Genomic_DNA"/>
</dbReference>
<accession>A0AAD7ISC8</accession>
<dbReference type="AlphaFoldDB" id="A0AAD7ISC8"/>
<protein>
    <recommendedName>
        <fullName evidence="1">Leucine-rich repeat domain-containing protein</fullName>
    </recommendedName>
</protein>
<dbReference type="InterPro" id="IPR056867">
    <property type="entry name" value="LRR_15"/>
</dbReference>
<gene>
    <name evidence="2" type="ORF">B0H16DRAFT_1551528</name>
</gene>
<evidence type="ECO:0000313" key="2">
    <source>
        <dbReference type="EMBL" id="KAJ7749474.1"/>
    </source>
</evidence>
<dbReference type="Pfam" id="PF24969">
    <property type="entry name" value="LRR_15"/>
    <property type="match status" value="1"/>
</dbReference>
<reference evidence="2" key="1">
    <citation type="submission" date="2023-03" db="EMBL/GenBank/DDBJ databases">
        <title>Massive genome expansion in bonnet fungi (Mycena s.s.) driven by repeated elements and novel gene families across ecological guilds.</title>
        <authorList>
            <consortium name="Lawrence Berkeley National Laboratory"/>
            <person name="Harder C.B."/>
            <person name="Miyauchi S."/>
            <person name="Viragh M."/>
            <person name="Kuo A."/>
            <person name="Thoen E."/>
            <person name="Andreopoulos B."/>
            <person name="Lu D."/>
            <person name="Skrede I."/>
            <person name="Drula E."/>
            <person name="Henrissat B."/>
            <person name="Morin E."/>
            <person name="Kohler A."/>
            <person name="Barry K."/>
            <person name="LaButti K."/>
            <person name="Morin E."/>
            <person name="Salamov A."/>
            <person name="Lipzen A."/>
            <person name="Mereny Z."/>
            <person name="Hegedus B."/>
            <person name="Baldrian P."/>
            <person name="Stursova M."/>
            <person name="Weitz H."/>
            <person name="Taylor A."/>
            <person name="Grigoriev I.V."/>
            <person name="Nagy L.G."/>
            <person name="Martin F."/>
            <person name="Kauserud H."/>
        </authorList>
    </citation>
    <scope>NUCLEOTIDE SEQUENCE</scope>
    <source>
        <strain evidence="2">CBHHK182m</strain>
    </source>
</reference>
<proteinExistence type="predicted"/>
<evidence type="ECO:0000259" key="1">
    <source>
        <dbReference type="Pfam" id="PF24969"/>
    </source>
</evidence>
<dbReference type="InterPro" id="IPR036047">
    <property type="entry name" value="F-box-like_dom_sf"/>
</dbReference>
<keyword evidence="3" id="KW-1185">Reference proteome</keyword>
<feature type="domain" description="Leucine-rich repeat" evidence="1">
    <location>
        <begin position="67"/>
        <end position="252"/>
    </location>
</feature>
<dbReference type="SUPFAM" id="SSF81383">
    <property type="entry name" value="F-box domain"/>
    <property type="match status" value="1"/>
</dbReference>
<evidence type="ECO:0000313" key="3">
    <source>
        <dbReference type="Proteomes" id="UP001215598"/>
    </source>
</evidence>